<dbReference type="RefSeq" id="WP_008296873.1">
    <property type="nucleotide sequence ID" value="NZ_AEXL02000016.1"/>
</dbReference>
<keyword evidence="7" id="KW-0032">Aminotransferase</keyword>
<evidence type="ECO:0000313" key="7">
    <source>
        <dbReference type="EMBL" id="EIJ66920.1"/>
    </source>
</evidence>
<proteinExistence type="inferred from homology"/>
<evidence type="ECO:0000256" key="5">
    <source>
        <dbReference type="ARBA" id="ARBA00023444"/>
    </source>
</evidence>
<dbReference type="PANTHER" id="PTHR43713">
    <property type="entry name" value="GLUTAMATE-1-SEMIALDEHYDE 2,1-AMINOMUTASE"/>
    <property type="match status" value="1"/>
</dbReference>
<dbReference type="InterPro" id="IPR005814">
    <property type="entry name" value="Aminotrans_3"/>
</dbReference>
<dbReference type="InterPro" id="IPR015422">
    <property type="entry name" value="PyrdxlP-dep_Trfase_small"/>
</dbReference>
<evidence type="ECO:0000313" key="8">
    <source>
        <dbReference type="Proteomes" id="UP000003423"/>
    </source>
</evidence>
<dbReference type="PROSITE" id="PS00600">
    <property type="entry name" value="AA_TRANSFER_CLASS_3"/>
    <property type="match status" value="1"/>
</dbReference>
<accession>I3D5C7</accession>
<dbReference type="SUPFAM" id="SSF53383">
    <property type="entry name" value="PLP-dependent transferases"/>
    <property type="match status" value="1"/>
</dbReference>
<dbReference type="InterPro" id="IPR015424">
    <property type="entry name" value="PyrdxlP-dep_Trfase"/>
</dbReference>
<dbReference type="Gene3D" id="3.40.640.10">
    <property type="entry name" value="Type I PLP-dependent aspartate aminotransferase-like (Major domain)"/>
    <property type="match status" value="1"/>
</dbReference>
<protein>
    <submittedName>
        <fullName evidence="7">Aminotransferase, class III</fullName>
    </submittedName>
</protein>
<dbReference type="EMBL" id="AEXL02000016">
    <property type="protein sequence ID" value="EIJ66920.1"/>
    <property type="molecule type" value="Genomic_DNA"/>
</dbReference>
<dbReference type="GO" id="GO:0030170">
    <property type="term" value="F:pyridoxal phosphate binding"/>
    <property type="evidence" value="ECO:0007669"/>
    <property type="project" value="InterPro"/>
</dbReference>
<evidence type="ECO:0000256" key="2">
    <source>
        <dbReference type="ARBA" id="ARBA00001933"/>
    </source>
</evidence>
<comment type="cofactor">
    <cofactor evidence="2">
        <name>pyridoxal 5'-phosphate</name>
        <dbReference type="ChEBI" id="CHEBI:597326"/>
    </cofactor>
</comment>
<dbReference type="Pfam" id="PF00202">
    <property type="entry name" value="Aminotran_3"/>
    <property type="match status" value="1"/>
</dbReference>
<dbReference type="Proteomes" id="UP000003423">
    <property type="component" value="Unassembled WGS sequence"/>
</dbReference>
<comment type="pathway">
    <text evidence="5">Porphyrin-containing compound metabolism.</text>
</comment>
<gene>
    <name evidence="7" type="ORF">BD31_I0479</name>
</gene>
<dbReference type="OrthoDB" id="6524at2157"/>
<evidence type="ECO:0000256" key="3">
    <source>
        <dbReference type="ARBA" id="ARBA00022898"/>
    </source>
</evidence>
<dbReference type="AlphaFoldDB" id="I3D5C7"/>
<dbReference type="Gene3D" id="3.90.1150.10">
    <property type="entry name" value="Aspartate Aminotransferase, domain 1"/>
    <property type="match status" value="1"/>
</dbReference>
<keyword evidence="8" id="KW-1185">Reference proteome</keyword>
<keyword evidence="7" id="KW-0808">Transferase</keyword>
<keyword evidence="4" id="KW-0413">Isomerase</keyword>
<comment type="similarity">
    <text evidence="6">Belongs to the class-III pyridoxal-phosphate-dependent aminotransferase family.</text>
</comment>
<dbReference type="PATRIC" id="fig|859350.6.peg.137"/>
<comment type="catalytic activity">
    <reaction evidence="1">
        <text>(S)-4-amino-5-oxopentanoate = 5-aminolevulinate</text>
        <dbReference type="Rhea" id="RHEA:14265"/>
        <dbReference type="ChEBI" id="CHEBI:57501"/>
        <dbReference type="ChEBI" id="CHEBI:356416"/>
        <dbReference type="EC" id="5.4.3.8"/>
    </reaction>
</comment>
<dbReference type="PANTHER" id="PTHR43713:SF3">
    <property type="entry name" value="GLUTAMATE-1-SEMIALDEHYDE 2,1-AMINOMUTASE 1, CHLOROPLASTIC-RELATED"/>
    <property type="match status" value="1"/>
</dbReference>
<sequence>MPRTLENSNSLKNRAKKVVPHMTGTFSRAAPSFVEGVFPVYAQSANGSHFIDVDGNEYIDYLMALGPITLGYNYESVNHAIISQLKEGILFSLPHPKEVELSEKMCEVIPHADMVKFEKSGSNVVTGAVRAARAFTTKDKIAYCGSGGVWHDWQAAMVSRDNGVPKFNSELIKLFDYNDADGLEQIFEDNKNEIAAIVLEPTVYDKPENNFLNKVRKLADQNDSLLILDEIVTGFRFDLGGAQKYFDIKGDLVCFGKGMGNGLPISAITGPSEFMKSFDELWVSSTNNSENISLAGTMAVINEMQEKNTIPHCWNMGKKLFDGWNQIVSKFDLDAKMYGYPIRMHLQCFDSNKQESIAMKSLILQEMVKSGIFMSVLGPTFLCYSHTEKDIDDTLHALENACEFVTKNVKESNYEEYLEGTMPKIYLVYEN</sequence>
<dbReference type="GO" id="GO:0008483">
    <property type="term" value="F:transaminase activity"/>
    <property type="evidence" value="ECO:0007669"/>
    <property type="project" value="UniProtKB-KW"/>
</dbReference>
<evidence type="ECO:0000256" key="1">
    <source>
        <dbReference type="ARBA" id="ARBA00001579"/>
    </source>
</evidence>
<comment type="caution">
    <text evidence="7">The sequence shown here is derived from an EMBL/GenBank/DDBJ whole genome shotgun (WGS) entry which is preliminary data.</text>
</comment>
<name>I3D5C7_9ARCH</name>
<organism evidence="7 8">
    <name type="scientific">Candidatus Nitrosopumilus salarius BD31</name>
    <dbReference type="NCBI Taxonomy" id="859350"/>
    <lineage>
        <taxon>Archaea</taxon>
        <taxon>Nitrososphaerota</taxon>
        <taxon>Nitrososphaeria</taxon>
        <taxon>Nitrosopumilales</taxon>
        <taxon>Nitrosopumilaceae</taxon>
        <taxon>Nitrosopumilus</taxon>
    </lineage>
</organism>
<reference evidence="7 8" key="1">
    <citation type="journal article" date="2012" name="J. Bacteriol.">
        <title>Genome sequence of "Candidatus Nitrosopumilus salaria" BD31, an ammonia-oxidizing archaeon from the San Francisco Bay estuary.</title>
        <authorList>
            <person name="Mosier A.C."/>
            <person name="Allen E.E."/>
            <person name="Kim M."/>
            <person name="Ferriera S."/>
            <person name="Francis C.A."/>
        </authorList>
    </citation>
    <scope>NUCLEOTIDE SEQUENCE [LARGE SCALE GENOMIC DNA]</scope>
    <source>
        <strain evidence="7 8">BD31</strain>
    </source>
</reference>
<dbReference type="GO" id="GO:0042286">
    <property type="term" value="F:glutamate-1-semialdehyde 2,1-aminomutase activity"/>
    <property type="evidence" value="ECO:0007669"/>
    <property type="project" value="UniProtKB-EC"/>
</dbReference>
<keyword evidence="3 6" id="KW-0663">Pyridoxal phosphate</keyword>
<evidence type="ECO:0000256" key="6">
    <source>
        <dbReference type="RuleBase" id="RU003560"/>
    </source>
</evidence>
<dbReference type="InterPro" id="IPR015421">
    <property type="entry name" value="PyrdxlP-dep_Trfase_major"/>
</dbReference>
<dbReference type="InterPro" id="IPR049704">
    <property type="entry name" value="Aminotrans_3_PPA_site"/>
</dbReference>
<evidence type="ECO:0000256" key="4">
    <source>
        <dbReference type="ARBA" id="ARBA00023235"/>
    </source>
</evidence>